<reference evidence="2" key="1">
    <citation type="submission" date="2018-05" db="EMBL/GenBank/DDBJ databases">
        <authorList>
            <person name="Lanie J.A."/>
            <person name="Ng W.-L."/>
            <person name="Kazmierczak K.M."/>
            <person name="Andrzejewski T.M."/>
            <person name="Davidsen T.M."/>
            <person name="Wayne K.J."/>
            <person name="Tettelin H."/>
            <person name="Glass J.I."/>
            <person name="Rusch D."/>
            <person name="Podicherti R."/>
            <person name="Tsui H.-C.T."/>
            <person name="Winkler M.E."/>
        </authorList>
    </citation>
    <scope>NUCLEOTIDE SEQUENCE</scope>
</reference>
<proteinExistence type="predicted"/>
<dbReference type="GO" id="GO:0006508">
    <property type="term" value="P:proteolysis"/>
    <property type="evidence" value="ECO:0007669"/>
    <property type="project" value="InterPro"/>
</dbReference>
<dbReference type="InterPro" id="IPR001375">
    <property type="entry name" value="Peptidase_S9_cat"/>
</dbReference>
<feature type="domain" description="Peptidase S9 prolyl oligopeptidase catalytic" evidence="1">
    <location>
        <begin position="2"/>
        <end position="184"/>
    </location>
</feature>
<feature type="non-terminal residue" evidence="2">
    <location>
        <position position="1"/>
    </location>
</feature>
<evidence type="ECO:0000259" key="1">
    <source>
        <dbReference type="Pfam" id="PF00326"/>
    </source>
</evidence>
<dbReference type="AlphaFoldDB" id="A0A381X495"/>
<organism evidence="2">
    <name type="scientific">marine metagenome</name>
    <dbReference type="NCBI Taxonomy" id="408172"/>
    <lineage>
        <taxon>unclassified sequences</taxon>
        <taxon>metagenomes</taxon>
        <taxon>ecological metagenomes</taxon>
    </lineage>
</organism>
<dbReference type="Gene3D" id="3.40.50.1820">
    <property type="entry name" value="alpha/beta hydrolase"/>
    <property type="match status" value="1"/>
</dbReference>
<evidence type="ECO:0000313" key="2">
    <source>
        <dbReference type="EMBL" id="SVA59584.1"/>
    </source>
</evidence>
<dbReference type="InterPro" id="IPR050278">
    <property type="entry name" value="Serine_Prot_S9B/DPPIV"/>
</dbReference>
<name>A0A381X495_9ZZZZ</name>
<gene>
    <name evidence="2" type="ORF">METZ01_LOCUS112438</name>
</gene>
<protein>
    <recommendedName>
        <fullName evidence="1">Peptidase S9 prolyl oligopeptidase catalytic domain-containing protein</fullName>
    </recommendedName>
</protein>
<dbReference type="InterPro" id="IPR029058">
    <property type="entry name" value="AB_hydrolase_fold"/>
</dbReference>
<dbReference type="SUPFAM" id="SSF53474">
    <property type="entry name" value="alpha/beta-Hydrolases"/>
    <property type="match status" value="1"/>
</dbReference>
<dbReference type="EMBL" id="UINC01013865">
    <property type="protein sequence ID" value="SVA59584.1"/>
    <property type="molecule type" value="Genomic_DNA"/>
</dbReference>
<dbReference type="GO" id="GO:0008236">
    <property type="term" value="F:serine-type peptidase activity"/>
    <property type="evidence" value="ECO:0007669"/>
    <property type="project" value="InterPro"/>
</dbReference>
<sequence length="186" mass="21576">VVKFDHRSATAISKELENRLTMMMSGPIEIADIIDGIHWLKSQAYVDPDRVGIWGWSGGGSFTLNSMTNTQEFKAGISVAPVTDWHYYDTKWAEFAMKRPEDNPDGYEKTSFVKTAKNLHGRLLLVHGTYDDNVHPQNSWHFVDELVKANIMFDMMFYPMRKHGISDDPARIHLYNKMLEFWEEFL</sequence>
<accession>A0A381X495</accession>
<dbReference type="GO" id="GO:0008239">
    <property type="term" value="F:dipeptidyl-peptidase activity"/>
    <property type="evidence" value="ECO:0007669"/>
    <property type="project" value="TreeGrafter"/>
</dbReference>
<dbReference type="Pfam" id="PF00326">
    <property type="entry name" value="Peptidase_S9"/>
    <property type="match status" value="1"/>
</dbReference>
<dbReference type="PANTHER" id="PTHR11731">
    <property type="entry name" value="PROTEASE FAMILY S9B,C DIPEPTIDYL-PEPTIDASE IV-RELATED"/>
    <property type="match status" value="1"/>
</dbReference>
<dbReference type="PANTHER" id="PTHR11731:SF193">
    <property type="entry name" value="DIPEPTIDYL PEPTIDASE 9"/>
    <property type="match status" value="1"/>
</dbReference>